<comment type="cofactor">
    <cofactor evidence="4">
        <name>heme</name>
        <dbReference type="ChEBI" id="CHEBI:30413"/>
    </cofactor>
</comment>
<proteinExistence type="inferred from homology"/>
<accession>A0A1X0RGK8</accession>
<keyword evidence="5" id="KW-0503">Monooxygenase</keyword>
<keyword evidence="6" id="KW-1133">Transmembrane helix</keyword>
<evidence type="ECO:0000256" key="1">
    <source>
        <dbReference type="ARBA" id="ARBA00022723"/>
    </source>
</evidence>
<dbReference type="Gene3D" id="1.10.630.10">
    <property type="entry name" value="Cytochrome P450"/>
    <property type="match status" value="1"/>
</dbReference>
<evidence type="ECO:0000256" key="5">
    <source>
        <dbReference type="RuleBase" id="RU000461"/>
    </source>
</evidence>
<dbReference type="SUPFAM" id="SSF48264">
    <property type="entry name" value="Cytochrome P450"/>
    <property type="match status" value="1"/>
</dbReference>
<dbReference type="EMBL" id="KV921859">
    <property type="protein sequence ID" value="ORE11175.1"/>
    <property type="molecule type" value="Genomic_DNA"/>
</dbReference>
<dbReference type="InterPro" id="IPR017972">
    <property type="entry name" value="Cyt_P450_CS"/>
</dbReference>
<dbReference type="PANTHER" id="PTHR46300">
    <property type="entry name" value="P450, PUTATIVE (EUROFUNG)-RELATED-RELATED"/>
    <property type="match status" value="1"/>
</dbReference>
<dbReference type="PROSITE" id="PS00086">
    <property type="entry name" value="CYTOCHROME_P450"/>
    <property type="match status" value="1"/>
</dbReference>
<dbReference type="VEuPathDB" id="FungiDB:BCV72DRAFT_220339"/>
<comment type="similarity">
    <text evidence="5">Belongs to the cytochrome P450 family.</text>
</comment>
<dbReference type="Pfam" id="PF00067">
    <property type="entry name" value="p450"/>
    <property type="match status" value="1"/>
</dbReference>
<dbReference type="InterPro" id="IPR001128">
    <property type="entry name" value="Cyt_P450"/>
</dbReference>
<reference evidence="7" key="1">
    <citation type="journal article" date="2016" name="Proc. Natl. Acad. Sci. U.S.A.">
        <title>Lipid metabolic changes in an early divergent fungus govern the establishment of a mutualistic symbiosis with endobacteria.</title>
        <authorList>
            <person name="Lastovetsky O.A."/>
            <person name="Gaspar M.L."/>
            <person name="Mondo S.J."/>
            <person name="LaButti K.M."/>
            <person name="Sandor L."/>
            <person name="Grigoriev I.V."/>
            <person name="Henry S.A."/>
            <person name="Pawlowska T.E."/>
        </authorList>
    </citation>
    <scope>NUCLEOTIDE SEQUENCE [LARGE SCALE GENOMIC DNA]</scope>
    <source>
        <strain evidence="7">ATCC 52814</strain>
    </source>
</reference>
<keyword evidence="3 4" id="KW-0408">Iron</keyword>
<dbReference type="GO" id="GO:0004497">
    <property type="term" value="F:monooxygenase activity"/>
    <property type="evidence" value="ECO:0007669"/>
    <property type="project" value="UniProtKB-KW"/>
</dbReference>
<evidence type="ECO:0000313" key="7">
    <source>
        <dbReference type="EMBL" id="ORE11175.1"/>
    </source>
</evidence>
<gene>
    <name evidence="7" type="ORF">BCV72DRAFT_220339</name>
</gene>
<evidence type="ECO:0000256" key="2">
    <source>
        <dbReference type="ARBA" id="ARBA00023002"/>
    </source>
</evidence>
<keyword evidence="6" id="KW-0812">Transmembrane</keyword>
<sequence length="517" mass="58501">MDIEKIKQNATVLIPTGVALLSAIYLLTRGKSNEGKGLKEIPYPPRSIRWPIFGHMLSMGKVPSKQITQWHKEAGPIYKINMGNQLWIMISDPLLAHDIFVKAGKSTSSRPYHRFNVEIYGRNNRGIVFVQYDPQWKNKRKSAASLLSPGSVDKYGEILEVEADSMMSRLTKIADEGIAINPFKQVQLTSLNIILTLAVAARCNDIDDPIFLGINSFIHQAMIYSGAAGDLGSFVPSLAWAERLRGTEKKLREFVETKRDSIYGMLIQEAIKKEQDSLAKAMYEMKEQGLVDEDDIHVFMSDLIGAGADTVAVSLYWTFAILAQKPEVQKKIIDELEAWKAKNPAGAIPNFHKDREEFLYAICVQKEVMRFRPVTSFGVPHMASEDVIVNGYLIPKGSILVSSMAAMHMNEKFYKNPTEFKPERFMSNTSRMGIAANTKIEDRDQFGFGWGRRICPGIHLAEVELFNFYVRFFDRFVIEPELDAQGKPIPIDLDDYSDEGIIVKPAPYKIRIVHRQK</sequence>
<evidence type="ECO:0000256" key="6">
    <source>
        <dbReference type="SAM" id="Phobius"/>
    </source>
</evidence>
<dbReference type="GO" id="GO:0020037">
    <property type="term" value="F:heme binding"/>
    <property type="evidence" value="ECO:0007669"/>
    <property type="project" value="InterPro"/>
</dbReference>
<dbReference type="GO" id="GO:0016705">
    <property type="term" value="F:oxidoreductase activity, acting on paired donors, with incorporation or reduction of molecular oxygen"/>
    <property type="evidence" value="ECO:0007669"/>
    <property type="project" value="InterPro"/>
</dbReference>
<keyword evidence="6" id="KW-0472">Membrane</keyword>
<dbReference type="GO" id="GO:0005506">
    <property type="term" value="F:iron ion binding"/>
    <property type="evidence" value="ECO:0007669"/>
    <property type="project" value="InterPro"/>
</dbReference>
<dbReference type="AlphaFoldDB" id="A0A1X0RGK8"/>
<keyword evidence="1 4" id="KW-0479">Metal-binding</keyword>
<dbReference type="Proteomes" id="UP000242414">
    <property type="component" value="Unassembled WGS sequence"/>
</dbReference>
<dbReference type="InterPro" id="IPR050364">
    <property type="entry name" value="Cytochrome_P450_fung"/>
</dbReference>
<feature type="binding site" description="axial binding residue" evidence="4">
    <location>
        <position position="455"/>
    </location>
    <ligand>
        <name>heme</name>
        <dbReference type="ChEBI" id="CHEBI:30413"/>
    </ligand>
    <ligandPart>
        <name>Fe</name>
        <dbReference type="ChEBI" id="CHEBI:18248"/>
    </ligandPart>
</feature>
<evidence type="ECO:0000256" key="4">
    <source>
        <dbReference type="PIRSR" id="PIRSR602401-1"/>
    </source>
</evidence>
<keyword evidence="4 5" id="KW-0349">Heme</keyword>
<evidence type="ECO:0000256" key="3">
    <source>
        <dbReference type="ARBA" id="ARBA00023004"/>
    </source>
</evidence>
<dbReference type="PANTHER" id="PTHR46300:SF11">
    <property type="entry name" value="OXIDOREDUCTASE, PUTATIVE-RELATED"/>
    <property type="match status" value="1"/>
</dbReference>
<organism evidence="7">
    <name type="scientific">Rhizopus microsporus var. microsporus</name>
    <dbReference type="NCBI Taxonomy" id="86635"/>
    <lineage>
        <taxon>Eukaryota</taxon>
        <taxon>Fungi</taxon>
        <taxon>Fungi incertae sedis</taxon>
        <taxon>Mucoromycota</taxon>
        <taxon>Mucoromycotina</taxon>
        <taxon>Mucoromycetes</taxon>
        <taxon>Mucorales</taxon>
        <taxon>Mucorineae</taxon>
        <taxon>Rhizopodaceae</taxon>
        <taxon>Rhizopus</taxon>
    </lineage>
</organism>
<dbReference type="InterPro" id="IPR036396">
    <property type="entry name" value="Cyt_P450_sf"/>
</dbReference>
<dbReference type="PRINTS" id="PR00463">
    <property type="entry name" value="EP450I"/>
</dbReference>
<protein>
    <submittedName>
        <fullName evidence="7">Cytochrome P450</fullName>
    </submittedName>
</protein>
<dbReference type="PRINTS" id="PR00385">
    <property type="entry name" value="P450"/>
</dbReference>
<dbReference type="InterPro" id="IPR002401">
    <property type="entry name" value="Cyt_P450_E_grp-I"/>
</dbReference>
<feature type="transmembrane region" description="Helical" evidence="6">
    <location>
        <begin position="12"/>
        <end position="28"/>
    </location>
</feature>
<name>A0A1X0RGK8_RHIZD</name>
<dbReference type="OrthoDB" id="3934656at2759"/>
<keyword evidence="2 5" id="KW-0560">Oxidoreductase</keyword>